<dbReference type="FunFam" id="1.20.1250.20:FF:000188">
    <property type="entry name" value="MFS general substrate transporter"/>
    <property type="match status" value="1"/>
</dbReference>
<feature type="transmembrane region" description="Helical" evidence="7">
    <location>
        <begin position="222"/>
        <end position="242"/>
    </location>
</feature>
<name>A0A6A6CAQ9_ZASCE</name>
<dbReference type="GO" id="GO:0016020">
    <property type="term" value="C:membrane"/>
    <property type="evidence" value="ECO:0007669"/>
    <property type="project" value="UniProtKB-SubCell"/>
</dbReference>
<keyword evidence="4 7" id="KW-1133">Transmembrane helix</keyword>
<evidence type="ECO:0000313" key="8">
    <source>
        <dbReference type="EMBL" id="KAF2164277.1"/>
    </source>
</evidence>
<evidence type="ECO:0000256" key="7">
    <source>
        <dbReference type="SAM" id="Phobius"/>
    </source>
</evidence>
<evidence type="ECO:0000256" key="3">
    <source>
        <dbReference type="ARBA" id="ARBA00022692"/>
    </source>
</evidence>
<organism evidence="8 9">
    <name type="scientific">Zasmidium cellare ATCC 36951</name>
    <dbReference type="NCBI Taxonomy" id="1080233"/>
    <lineage>
        <taxon>Eukaryota</taxon>
        <taxon>Fungi</taxon>
        <taxon>Dikarya</taxon>
        <taxon>Ascomycota</taxon>
        <taxon>Pezizomycotina</taxon>
        <taxon>Dothideomycetes</taxon>
        <taxon>Dothideomycetidae</taxon>
        <taxon>Mycosphaerellales</taxon>
        <taxon>Mycosphaerellaceae</taxon>
        <taxon>Zasmidium</taxon>
    </lineage>
</organism>
<sequence length="486" mass="53486">MASSTSLENGHGKAQLDGKDVPGATVTIKDNATPSIRYGELRDIVIDDAVQKSIVRKLDTRLLPILSFMYLFNAIDRSNLGNAKTDSLLEDLNVTETQYSLTLVLFYVTFCGFDVPANMLLKRSTGKIMLPSIMVAWGSMTLLQCAAHNWAGLLTCRLFMGLFEAGFMAGVVYYLTTFYRRNELALRISLFYGSATIAGAFSGLIAYGVFQIQHTTVPGWKFLMIVEGGCTVLLATFAYWYLPADVKKCHWFSDVERLVAEDRMLRDSSTVVNEDFSFKNAAATVGNWIPVLVKSLGYSTVKTNLYTVAPYCVGTVVLLVLSFSSDHFRERGIHLTVAMLITLCGFIILAAVDVSNHQTVGYFACFLLTAGAFVPSCIFHAWHNNNHVSENGRATVTGFMVGAANSCGIVSSLSFKANTAPRYLTALISGAALQGFGIMLVLSLGTWYRWDNRRRDKAAGRTLRPEEVDTATLTGEYDDAGWRWTA</sequence>
<feature type="transmembrane region" description="Helical" evidence="7">
    <location>
        <begin position="303"/>
        <end position="321"/>
    </location>
</feature>
<dbReference type="Proteomes" id="UP000799537">
    <property type="component" value="Unassembled WGS sequence"/>
</dbReference>
<dbReference type="GeneID" id="54566603"/>
<evidence type="ECO:0008006" key="10">
    <source>
        <dbReference type="Google" id="ProtNLM"/>
    </source>
</evidence>
<evidence type="ECO:0000313" key="9">
    <source>
        <dbReference type="Proteomes" id="UP000799537"/>
    </source>
</evidence>
<dbReference type="FunFam" id="1.20.1250.20:FF:000013">
    <property type="entry name" value="MFS general substrate transporter"/>
    <property type="match status" value="1"/>
</dbReference>
<evidence type="ECO:0000256" key="5">
    <source>
        <dbReference type="ARBA" id="ARBA00023136"/>
    </source>
</evidence>
<keyword evidence="5 7" id="KW-0472">Membrane</keyword>
<feature type="compositionally biased region" description="Basic and acidic residues" evidence="6">
    <location>
        <begin position="10"/>
        <end position="20"/>
    </location>
</feature>
<evidence type="ECO:0000256" key="2">
    <source>
        <dbReference type="ARBA" id="ARBA00022448"/>
    </source>
</evidence>
<keyword evidence="3 7" id="KW-0812">Transmembrane</keyword>
<keyword evidence="2" id="KW-0813">Transport</keyword>
<reference evidence="8" key="1">
    <citation type="journal article" date="2020" name="Stud. Mycol.">
        <title>101 Dothideomycetes genomes: a test case for predicting lifestyles and emergence of pathogens.</title>
        <authorList>
            <person name="Haridas S."/>
            <person name="Albert R."/>
            <person name="Binder M."/>
            <person name="Bloem J."/>
            <person name="Labutti K."/>
            <person name="Salamov A."/>
            <person name="Andreopoulos B."/>
            <person name="Baker S."/>
            <person name="Barry K."/>
            <person name="Bills G."/>
            <person name="Bluhm B."/>
            <person name="Cannon C."/>
            <person name="Castanera R."/>
            <person name="Culley D."/>
            <person name="Daum C."/>
            <person name="Ezra D."/>
            <person name="Gonzalez J."/>
            <person name="Henrissat B."/>
            <person name="Kuo A."/>
            <person name="Liang C."/>
            <person name="Lipzen A."/>
            <person name="Lutzoni F."/>
            <person name="Magnuson J."/>
            <person name="Mondo S."/>
            <person name="Nolan M."/>
            <person name="Ohm R."/>
            <person name="Pangilinan J."/>
            <person name="Park H.-J."/>
            <person name="Ramirez L."/>
            <person name="Alfaro M."/>
            <person name="Sun H."/>
            <person name="Tritt A."/>
            <person name="Yoshinaga Y."/>
            <person name="Zwiers L.-H."/>
            <person name="Turgeon B."/>
            <person name="Goodwin S."/>
            <person name="Spatafora J."/>
            <person name="Crous P."/>
            <person name="Grigoriev I."/>
        </authorList>
    </citation>
    <scope>NUCLEOTIDE SEQUENCE</scope>
    <source>
        <strain evidence="8">ATCC 36951</strain>
    </source>
</reference>
<dbReference type="Gene3D" id="1.20.1250.20">
    <property type="entry name" value="MFS general substrate transporter like domains"/>
    <property type="match status" value="2"/>
</dbReference>
<feature type="transmembrane region" description="Helical" evidence="7">
    <location>
        <begin position="188"/>
        <end position="210"/>
    </location>
</feature>
<feature type="transmembrane region" description="Helical" evidence="7">
    <location>
        <begin position="100"/>
        <end position="121"/>
    </location>
</feature>
<proteinExistence type="predicted"/>
<keyword evidence="9" id="KW-1185">Reference proteome</keyword>
<evidence type="ECO:0000256" key="1">
    <source>
        <dbReference type="ARBA" id="ARBA00004141"/>
    </source>
</evidence>
<feature type="region of interest" description="Disordered" evidence="6">
    <location>
        <begin position="1"/>
        <end position="21"/>
    </location>
</feature>
<dbReference type="PANTHER" id="PTHR43791:SF9">
    <property type="entry name" value="MAJOR FACILITATOR-TYPE TRANSPORTER HXNP"/>
    <property type="match status" value="1"/>
</dbReference>
<dbReference type="EMBL" id="ML993604">
    <property type="protein sequence ID" value="KAF2164277.1"/>
    <property type="molecule type" value="Genomic_DNA"/>
</dbReference>
<feature type="transmembrane region" description="Helical" evidence="7">
    <location>
        <begin position="128"/>
        <end position="151"/>
    </location>
</feature>
<comment type="subcellular location">
    <subcellularLocation>
        <location evidence="1">Membrane</location>
        <topology evidence="1">Multi-pass membrane protein</topology>
    </subcellularLocation>
</comment>
<dbReference type="SUPFAM" id="SSF103473">
    <property type="entry name" value="MFS general substrate transporter"/>
    <property type="match status" value="1"/>
</dbReference>
<dbReference type="Pfam" id="PF07690">
    <property type="entry name" value="MFS_1"/>
    <property type="match status" value="1"/>
</dbReference>
<dbReference type="InterPro" id="IPR036259">
    <property type="entry name" value="MFS_trans_sf"/>
</dbReference>
<dbReference type="GO" id="GO:0022857">
    <property type="term" value="F:transmembrane transporter activity"/>
    <property type="evidence" value="ECO:0007669"/>
    <property type="project" value="InterPro"/>
</dbReference>
<dbReference type="PANTHER" id="PTHR43791">
    <property type="entry name" value="PERMEASE-RELATED"/>
    <property type="match status" value="1"/>
</dbReference>
<evidence type="ECO:0000256" key="6">
    <source>
        <dbReference type="SAM" id="MobiDB-lite"/>
    </source>
</evidence>
<dbReference type="AlphaFoldDB" id="A0A6A6CAQ9"/>
<protein>
    <recommendedName>
        <fullName evidence="10">Major facilitator superfamily (MFS) profile domain-containing protein</fullName>
    </recommendedName>
</protein>
<feature type="transmembrane region" description="Helical" evidence="7">
    <location>
        <begin position="333"/>
        <end position="352"/>
    </location>
</feature>
<dbReference type="RefSeq" id="XP_033665166.1">
    <property type="nucleotide sequence ID" value="XM_033813331.1"/>
</dbReference>
<dbReference type="InterPro" id="IPR011701">
    <property type="entry name" value="MFS"/>
</dbReference>
<gene>
    <name evidence="8" type="ORF">M409DRAFT_56565</name>
</gene>
<dbReference type="OrthoDB" id="2985014at2759"/>
<feature type="transmembrane region" description="Helical" evidence="7">
    <location>
        <begin position="359"/>
        <end position="382"/>
    </location>
</feature>
<evidence type="ECO:0000256" key="4">
    <source>
        <dbReference type="ARBA" id="ARBA00022989"/>
    </source>
</evidence>
<feature type="transmembrane region" description="Helical" evidence="7">
    <location>
        <begin position="423"/>
        <end position="448"/>
    </location>
</feature>
<accession>A0A6A6CAQ9</accession>
<feature type="transmembrane region" description="Helical" evidence="7">
    <location>
        <begin position="157"/>
        <end position="176"/>
    </location>
</feature>